<reference evidence="5" key="1">
    <citation type="submission" date="2024-03" db="EMBL/GenBank/DDBJ databases">
        <authorList>
            <consortium name="ELIXIR-Norway"/>
            <consortium name="Elixir Norway"/>
        </authorList>
    </citation>
    <scope>NUCLEOTIDE SEQUENCE</scope>
</reference>
<dbReference type="InterPro" id="IPR015421">
    <property type="entry name" value="PyrdxlP-dep_Trfase_major"/>
</dbReference>
<dbReference type="PANTHER" id="PTHR42684:SF3">
    <property type="entry name" value="ADENOSYLMETHIONINE-8-AMINO-7-OXONONANOATE AMINOTRANSFERASE"/>
    <property type="match status" value="1"/>
</dbReference>
<name>A0ABP1A2E8_9BRYO</name>
<dbReference type="EMBL" id="CAXHBF010000523">
    <property type="protein sequence ID" value="CAK9856457.1"/>
    <property type="molecule type" value="Genomic_DNA"/>
</dbReference>
<evidence type="ECO:0000256" key="2">
    <source>
        <dbReference type="ARBA" id="ARBA00022679"/>
    </source>
</evidence>
<dbReference type="SUPFAM" id="SSF53383">
    <property type="entry name" value="PLP-dependent transferases"/>
    <property type="match status" value="1"/>
</dbReference>
<keyword evidence="1" id="KW-0032">Aminotransferase</keyword>
<dbReference type="Pfam" id="PF00202">
    <property type="entry name" value="Aminotran_3"/>
    <property type="match status" value="1"/>
</dbReference>
<dbReference type="InterPro" id="IPR005814">
    <property type="entry name" value="Aminotrans_3"/>
</dbReference>
<protein>
    <submittedName>
        <fullName evidence="5">Uncharacterized protein</fullName>
    </submittedName>
</protein>
<comment type="similarity">
    <text evidence="4">Belongs to the class-III pyridoxal-phosphate-dependent aminotransferase family.</text>
</comment>
<proteinExistence type="inferred from homology"/>
<evidence type="ECO:0000256" key="3">
    <source>
        <dbReference type="ARBA" id="ARBA00022898"/>
    </source>
</evidence>
<keyword evidence="2" id="KW-0808">Transferase</keyword>
<keyword evidence="3 4" id="KW-0663">Pyridoxal phosphate</keyword>
<evidence type="ECO:0000256" key="4">
    <source>
        <dbReference type="RuleBase" id="RU003560"/>
    </source>
</evidence>
<evidence type="ECO:0000256" key="1">
    <source>
        <dbReference type="ARBA" id="ARBA00022576"/>
    </source>
</evidence>
<dbReference type="Gene3D" id="3.90.1150.10">
    <property type="entry name" value="Aspartate Aminotransferase, domain 1"/>
    <property type="match status" value="1"/>
</dbReference>
<dbReference type="Proteomes" id="UP001497522">
    <property type="component" value="Unassembled WGS sequence"/>
</dbReference>
<evidence type="ECO:0000313" key="5">
    <source>
        <dbReference type="EMBL" id="CAK9856457.1"/>
    </source>
</evidence>
<dbReference type="Gene3D" id="3.40.640.10">
    <property type="entry name" value="Type I PLP-dependent aspartate aminotransferase-like (Major domain)"/>
    <property type="match status" value="1"/>
</dbReference>
<sequence length="363" mass="39512">MLFLNCLGIVFSDRYSGRGLFLKPPTVYLRKGRWHLQLPEANYSDSKTNVEHSWGSREEVFDADRDGTMLANMYIAVPNLLYSYNSTHLVCKQMSSSYSIGVSVGCSSMGLLPIVLLGSQNLAIVQFASEAVHGLQCGPVIHGAGGMQIVDPLFQRVLVRECQSQLIPTIFDEVLTGCWRLGVESAAELLGCKPDIACYSKLLTGGVVPLGATLASESVFETFMGNSKLDALLHGHSYTAHAIGCASAAISLQYFSNPLRNPNLLPSGRRLKEFWKPELVSEISWHQAVHRVVSLGTIFALELHTSAADSGYASLLSKGLVEGLRHDGIYIRPLGNVIYLMCGPLTNPESCSILLQKLHAQLG</sequence>
<evidence type="ECO:0000313" key="6">
    <source>
        <dbReference type="Proteomes" id="UP001497522"/>
    </source>
</evidence>
<dbReference type="PANTHER" id="PTHR42684">
    <property type="entry name" value="ADENOSYLMETHIONINE-8-AMINO-7-OXONONANOATE AMINOTRANSFERASE"/>
    <property type="match status" value="1"/>
</dbReference>
<gene>
    <name evidence="5" type="ORF">CSSPJE1EN2_LOCUS26389</name>
</gene>
<keyword evidence="6" id="KW-1185">Reference proteome</keyword>
<dbReference type="InterPro" id="IPR015422">
    <property type="entry name" value="PyrdxlP-dep_Trfase_small"/>
</dbReference>
<organism evidence="5 6">
    <name type="scientific">Sphagnum jensenii</name>
    <dbReference type="NCBI Taxonomy" id="128206"/>
    <lineage>
        <taxon>Eukaryota</taxon>
        <taxon>Viridiplantae</taxon>
        <taxon>Streptophyta</taxon>
        <taxon>Embryophyta</taxon>
        <taxon>Bryophyta</taxon>
        <taxon>Sphagnophytina</taxon>
        <taxon>Sphagnopsida</taxon>
        <taxon>Sphagnales</taxon>
        <taxon>Sphagnaceae</taxon>
        <taxon>Sphagnum</taxon>
    </lineage>
</organism>
<accession>A0ABP1A2E8</accession>
<comment type="caution">
    <text evidence="5">The sequence shown here is derived from an EMBL/GenBank/DDBJ whole genome shotgun (WGS) entry which is preliminary data.</text>
</comment>
<dbReference type="InterPro" id="IPR015424">
    <property type="entry name" value="PyrdxlP-dep_Trfase"/>
</dbReference>